<name>A0ABP7MGI8_9BACT</name>
<keyword evidence="1" id="KW-0732">Signal</keyword>
<feature type="chain" id="PRO_5047319268" evidence="1">
    <location>
        <begin position="21"/>
        <end position="50"/>
    </location>
</feature>
<feature type="signal peptide" evidence="1">
    <location>
        <begin position="1"/>
        <end position="20"/>
    </location>
</feature>
<dbReference type="Proteomes" id="UP001499909">
    <property type="component" value="Unassembled WGS sequence"/>
</dbReference>
<protein>
    <submittedName>
        <fullName evidence="2">Uncharacterized protein</fullName>
    </submittedName>
</protein>
<comment type="caution">
    <text evidence="2">The sequence shown here is derived from an EMBL/GenBank/DDBJ whole genome shotgun (WGS) entry which is preliminary data.</text>
</comment>
<evidence type="ECO:0000256" key="1">
    <source>
        <dbReference type="SAM" id="SignalP"/>
    </source>
</evidence>
<sequence>MKTLTLLLFTWLGCAASLHAQQAPPPDSLRQHLDYLFTSLDKAPLPLLRA</sequence>
<gene>
    <name evidence="2" type="ORF">GCM10022406_05680</name>
</gene>
<evidence type="ECO:0000313" key="2">
    <source>
        <dbReference type="EMBL" id="GAA3922436.1"/>
    </source>
</evidence>
<proteinExistence type="predicted"/>
<reference evidence="3" key="1">
    <citation type="journal article" date="2019" name="Int. J. Syst. Evol. Microbiol.">
        <title>The Global Catalogue of Microorganisms (GCM) 10K type strain sequencing project: providing services to taxonomists for standard genome sequencing and annotation.</title>
        <authorList>
            <consortium name="The Broad Institute Genomics Platform"/>
            <consortium name="The Broad Institute Genome Sequencing Center for Infectious Disease"/>
            <person name="Wu L."/>
            <person name="Ma J."/>
        </authorList>
    </citation>
    <scope>NUCLEOTIDE SEQUENCE [LARGE SCALE GENOMIC DNA]</scope>
    <source>
        <strain evidence="3">JCM 17214</strain>
    </source>
</reference>
<evidence type="ECO:0000313" key="3">
    <source>
        <dbReference type="Proteomes" id="UP001499909"/>
    </source>
</evidence>
<dbReference type="EMBL" id="BAABDH010000012">
    <property type="protein sequence ID" value="GAA3922436.1"/>
    <property type="molecule type" value="Genomic_DNA"/>
</dbReference>
<accession>A0ABP7MGI8</accession>
<organism evidence="2 3">
    <name type="scientific">Hymenobacter algoricola</name>
    <dbReference type="NCBI Taxonomy" id="486267"/>
    <lineage>
        <taxon>Bacteria</taxon>
        <taxon>Pseudomonadati</taxon>
        <taxon>Bacteroidota</taxon>
        <taxon>Cytophagia</taxon>
        <taxon>Cytophagales</taxon>
        <taxon>Hymenobacteraceae</taxon>
        <taxon>Hymenobacter</taxon>
    </lineage>
</organism>
<dbReference type="RefSeq" id="WP_345109789.1">
    <property type="nucleotide sequence ID" value="NZ_BAABDH010000012.1"/>
</dbReference>
<keyword evidence="3" id="KW-1185">Reference proteome</keyword>